<dbReference type="GO" id="GO:0046394">
    <property type="term" value="P:carboxylic acid biosynthetic process"/>
    <property type="evidence" value="ECO:0007669"/>
    <property type="project" value="UniProtKB-ARBA"/>
</dbReference>
<dbReference type="InterPro" id="IPR050571">
    <property type="entry name" value="Class-IV_PLP-Dep_Aminotrnsfr"/>
</dbReference>
<dbReference type="InterPro" id="IPR001544">
    <property type="entry name" value="Aminotrans_IV"/>
</dbReference>
<dbReference type="AlphaFoldDB" id="A0A2A2TDC3"/>
<organism evidence="2 3">
    <name type="scientific">Brunnivagina elsteri CCALA 953</name>
    <dbReference type="NCBI Taxonomy" id="987040"/>
    <lineage>
        <taxon>Bacteria</taxon>
        <taxon>Bacillati</taxon>
        <taxon>Cyanobacteriota</taxon>
        <taxon>Cyanophyceae</taxon>
        <taxon>Nostocales</taxon>
        <taxon>Calotrichaceae</taxon>
        <taxon>Brunnivagina</taxon>
    </lineage>
</organism>
<dbReference type="RefSeq" id="WP_095723955.1">
    <property type="nucleotide sequence ID" value="NZ_NTFS01000347.1"/>
</dbReference>
<dbReference type="SUPFAM" id="SSF56752">
    <property type="entry name" value="D-aminoacid aminotransferase-like PLP-dependent enzymes"/>
    <property type="match status" value="1"/>
</dbReference>
<reference evidence="2 3" key="1">
    <citation type="submission" date="2017-08" db="EMBL/GenBank/DDBJ databases">
        <title>Draft genome sequence of filamentous cyanobacterium Calothrix elsteri CCALA 953.</title>
        <authorList>
            <person name="Gagunashvili A.N."/>
            <person name="Elster J."/>
            <person name="Andresson O.S."/>
        </authorList>
    </citation>
    <scope>NUCLEOTIDE SEQUENCE [LARGE SCALE GENOMIC DNA]</scope>
    <source>
        <strain evidence="2 3">CCALA 953</strain>
    </source>
</reference>
<dbReference type="InterPro" id="IPR043131">
    <property type="entry name" value="BCAT-like_N"/>
</dbReference>
<dbReference type="EMBL" id="NTFS01000347">
    <property type="protein sequence ID" value="PAX51713.1"/>
    <property type="molecule type" value="Genomic_DNA"/>
</dbReference>
<accession>A0A2A2TDC3</accession>
<dbReference type="GO" id="GO:0005829">
    <property type="term" value="C:cytosol"/>
    <property type="evidence" value="ECO:0007669"/>
    <property type="project" value="TreeGrafter"/>
</dbReference>
<comment type="caution">
    <text evidence="2">The sequence shown here is derived from an EMBL/GenBank/DDBJ whole genome shotgun (WGS) entry which is preliminary data.</text>
</comment>
<protein>
    <submittedName>
        <fullName evidence="2">4-amino-4-deoxychorismate lyase</fullName>
    </submittedName>
</protein>
<proteinExistence type="inferred from homology"/>
<sequence length="266" mass="30668">MFWYNGKLNNSQTIELDINNPGLLYGATIFTTLRIYDNSLSNPLTNWEAHIERIKTSVDFFNQHLNWQQPNYNQIHQGCEVMKQHFPVLRITVFPDGKEWITGRNLPQDLAERQKSGISAIIASPNLSRSQPNYKTSNYLTSWLAKSMAENYNSQEAIFVDESGNWLETTTGNLWGWKDGCWWTPPIDGKILPGIMRSHILNSLTNQHQQVGEEPWTQELVTSLETLAYSNSVVELIPIHTVIQPTSKLKYNFHHPALKQLQRIFI</sequence>
<dbReference type="PANTHER" id="PTHR42743:SF11">
    <property type="entry name" value="AMINODEOXYCHORISMATE LYASE"/>
    <property type="match status" value="1"/>
</dbReference>
<evidence type="ECO:0000256" key="1">
    <source>
        <dbReference type="ARBA" id="ARBA00009320"/>
    </source>
</evidence>
<evidence type="ECO:0000313" key="2">
    <source>
        <dbReference type="EMBL" id="PAX51713.1"/>
    </source>
</evidence>
<comment type="similarity">
    <text evidence="1">Belongs to the class-IV pyridoxal-phosphate-dependent aminotransferase family.</text>
</comment>
<dbReference type="Pfam" id="PF01063">
    <property type="entry name" value="Aminotran_4"/>
    <property type="match status" value="1"/>
</dbReference>
<name>A0A2A2TDC3_9CYAN</name>
<evidence type="ECO:0000313" key="3">
    <source>
        <dbReference type="Proteomes" id="UP000218238"/>
    </source>
</evidence>
<dbReference type="InterPro" id="IPR043132">
    <property type="entry name" value="BCAT-like_C"/>
</dbReference>
<keyword evidence="2" id="KW-0456">Lyase</keyword>
<keyword evidence="3" id="KW-1185">Reference proteome</keyword>
<dbReference type="InterPro" id="IPR036038">
    <property type="entry name" value="Aminotransferase-like"/>
</dbReference>
<dbReference type="OrthoDB" id="451849at2"/>
<dbReference type="Gene3D" id="3.30.470.10">
    <property type="match status" value="1"/>
</dbReference>
<dbReference type="GO" id="GO:0016829">
    <property type="term" value="F:lyase activity"/>
    <property type="evidence" value="ECO:0007669"/>
    <property type="project" value="UniProtKB-KW"/>
</dbReference>
<dbReference type="Proteomes" id="UP000218238">
    <property type="component" value="Unassembled WGS sequence"/>
</dbReference>
<gene>
    <name evidence="2" type="ORF">CK510_23305</name>
</gene>
<dbReference type="Gene3D" id="3.20.10.10">
    <property type="entry name" value="D-amino Acid Aminotransferase, subunit A, domain 2"/>
    <property type="match status" value="1"/>
</dbReference>
<dbReference type="PANTHER" id="PTHR42743">
    <property type="entry name" value="AMINO-ACID AMINOTRANSFERASE"/>
    <property type="match status" value="1"/>
</dbReference>